<evidence type="ECO:0008006" key="3">
    <source>
        <dbReference type="Google" id="ProtNLM"/>
    </source>
</evidence>
<reference evidence="2" key="1">
    <citation type="journal article" date="2019" name="Int. J. Syst. Evol. Microbiol.">
        <title>The Global Catalogue of Microorganisms (GCM) 10K type strain sequencing project: providing services to taxonomists for standard genome sequencing and annotation.</title>
        <authorList>
            <consortium name="The Broad Institute Genomics Platform"/>
            <consortium name="The Broad Institute Genome Sequencing Center for Infectious Disease"/>
            <person name="Wu L."/>
            <person name="Ma J."/>
        </authorList>
    </citation>
    <scope>NUCLEOTIDE SEQUENCE [LARGE SCALE GENOMIC DNA]</scope>
    <source>
        <strain evidence="2">JCM 10977</strain>
    </source>
</reference>
<dbReference type="Proteomes" id="UP001500542">
    <property type="component" value="Unassembled WGS sequence"/>
</dbReference>
<proteinExistence type="predicted"/>
<sequence length="168" mass="18557">MAGIGDGWPDLWSATLERDGRVIFPIRAAAVWRELGLIWLIVAITQTLSFSQSWGEGDTRQYLALAVVLSAVVVTFWHTSRLYARYPALTVDEFGLKIGLKKSIGWSDLGAIGLLRGGRLPIIPKDAWGKELIIPATAAKDMQALQQWLEELLKNHRTAEQSAAESSD</sequence>
<organism evidence="1 2">
    <name type="scientific">Kribbella koreensis</name>
    <dbReference type="NCBI Taxonomy" id="57909"/>
    <lineage>
        <taxon>Bacteria</taxon>
        <taxon>Bacillati</taxon>
        <taxon>Actinomycetota</taxon>
        <taxon>Actinomycetes</taxon>
        <taxon>Propionibacteriales</taxon>
        <taxon>Kribbellaceae</taxon>
        <taxon>Kribbella</taxon>
    </lineage>
</organism>
<name>A0ABP4BEH0_9ACTN</name>
<protein>
    <recommendedName>
        <fullName evidence="3">PH (Pleckstrin Homology) domain-containing protein</fullName>
    </recommendedName>
</protein>
<gene>
    <name evidence="1" type="ORF">GCM10009554_45700</name>
</gene>
<evidence type="ECO:0000313" key="1">
    <source>
        <dbReference type="EMBL" id="GAA0948265.1"/>
    </source>
</evidence>
<evidence type="ECO:0000313" key="2">
    <source>
        <dbReference type="Proteomes" id="UP001500542"/>
    </source>
</evidence>
<comment type="caution">
    <text evidence="1">The sequence shown here is derived from an EMBL/GenBank/DDBJ whole genome shotgun (WGS) entry which is preliminary data.</text>
</comment>
<dbReference type="EMBL" id="BAAAHK010000011">
    <property type="protein sequence ID" value="GAA0948265.1"/>
    <property type="molecule type" value="Genomic_DNA"/>
</dbReference>
<dbReference type="RefSeq" id="WP_343973560.1">
    <property type="nucleotide sequence ID" value="NZ_BAAAHK010000011.1"/>
</dbReference>
<accession>A0ABP4BEH0</accession>
<keyword evidence="2" id="KW-1185">Reference proteome</keyword>